<evidence type="ECO:0000259" key="10">
    <source>
        <dbReference type="Pfam" id="PF02518"/>
    </source>
</evidence>
<evidence type="ECO:0000256" key="4">
    <source>
        <dbReference type="ARBA" id="ARBA00022777"/>
    </source>
</evidence>
<reference evidence="12 13" key="1">
    <citation type="submission" date="2024-10" db="EMBL/GenBank/DDBJ databases">
        <title>Updated reference genomes for cyclostephanoid diatoms.</title>
        <authorList>
            <person name="Roberts W.R."/>
            <person name="Alverson A.J."/>
        </authorList>
    </citation>
    <scope>NUCLEOTIDE SEQUENCE [LARGE SCALE GENOMIC DNA]</scope>
    <source>
        <strain evidence="12 13">AJA228-03</strain>
    </source>
</reference>
<feature type="region of interest" description="Disordered" evidence="9">
    <location>
        <begin position="312"/>
        <end position="339"/>
    </location>
</feature>
<dbReference type="InterPro" id="IPR036890">
    <property type="entry name" value="HATPase_C_sf"/>
</dbReference>
<feature type="region of interest" description="Disordered" evidence="9">
    <location>
        <begin position="79"/>
        <end position="105"/>
    </location>
</feature>
<comment type="similarity">
    <text evidence="1 8">Belongs to the PDK/BCKDK protein kinase family.</text>
</comment>
<evidence type="ECO:0000256" key="1">
    <source>
        <dbReference type="ARBA" id="ARBA00006155"/>
    </source>
</evidence>
<dbReference type="InterPro" id="IPR039028">
    <property type="entry name" value="BCKD/PDK"/>
</dbReference>
<sequence length="632" mass="69299">MMSAIGAHARRTFSGRTASLASHVVVPSPSGCGGGGGREPRQRFLAILRGSSNNIIDDGHPHHPRRHHEQCGVGRRYSSALAHSPSGGGETGGRSGDGRVAAADGEASTPITISTEELLALASCQPTALSLAEMYRYAPKRKAAGGGGAKNGSGGGGGNIKFVDVDRLRNAQFLHRELPIRIAQRAVDLLTLPHGLNRTREVQSIANTYLRYLQKLRDFPIPTNAESEREFTKQLNEFILDRHSIPMAISRGLRSLKDERKAPVDGRRLSEMEEALNRFFTARVGLRFLVEHHVLSGNGENSDDLYRKQLEAEGGDATSMTEYRSENEKEIDYEESSEEASCGAIQRDCDPVKEVRRTVARVTRLCRESYGISPEIEIVVATPEKGQGVSTFTYVPHHLRYMLAELLKNSCRATVRSYLSGVNTQKEDHTKHHNDPEGGIHDAPSLPPVRVVVTKGREDVTIKVCDRGGGMKRSMVKQMWTFAHSTLNEEGRTREDKYDFGKDELLGSHIRGFGLPLARIYARYFGGEVTIKSIEGYGVDAYLYLPVLGVACENLPQRVVRSPGNLDSSPPPSLPAVAGVADDVMILDSYNDGNHIDFFEDSNVRQFDPSSGGPTATKKKSTVLDTLDERAL</sequence>
<comment type="caution">
    <text evidence="12">The sequence shown here is derived from an EMBL/GenBank/DDBJ whole genome shotgun (WGS) entry which is preliminary data.</text>
</comment>
<keyword evidence="4 8" id="KW-0418">Kinase</keyword>
<dbReference type="EC" id="2.7.11.-" evidence="8"/>
<dbReference type="InterPro" id="IPR018955">
    <property type="entry name" value="BCDHK/PDK_N"/>
</dbReference>
<accession>A0ABD3RYC5</accession>
<evidence type="ECO:0000256" key="3">
    <source>
        <dbReference type="ARBA" id="ARBA00022741"/>
    </source>
</evidence>
<dbReference type="Gene3D" id="3.30.565.10">
    <property type="entry name" value="Histidine kinase-like ATPase, C-terminal domain"/>
    <property type="match status" value="1"/>
</dbReference>
<dbReference type="GO" id="GO:0005759">
    <property type="term" value="C:mitochondrial matrix"/>
    <property type="evidence" value="ECO:0007669"/>
    <property type="project" value="UniProtKB-SubCell"/>
</dbReference>
<proteinExistence type="inferred from homology"/>
<dbReference type="AlphaFoldDB" id="A0ABD3RYC5"/>
<evidence type="ECO:0000256" key="8">
    <source>
        <dbReference type="RuleBase" id="RU366032"/>
    </source>
</evidence>
<keyword evidence="3 8" id="KW-0547">Nucleotide-binding</keyword>
<feature type="region of interest" description="Disordered" evidence="9">
    <location>
        <begin position="422"/>
        <end position="446"/>
    </location>
</feature>
<feature type="compositionally biased region" description="Basic and acidic residues" evidence="9">
    <location>
        <begin position="425"/>
        <end position="440"/>
    </location>
</feature>
<evidence type="ECO:0000256" key="2">
    <source>
        <dbReference type="ARBA" id="ARBA00022679"/>
    </source>
</evidence>
<dbReference type="GO" id="GO:0005524">
    <property type="term" value="F:ATP binding"/>
    <property type="evidence" value="ECO:0007669"/>
    <property type="project" value="UniProtKB-UniRule"/>
</dbReference>
<organism evidence="12 13">
    <name type="scientific">Cyclostephanos tholiformis</name>
    <dbReference type="NCBI Taxonomy" id="382380"/>
    <lineage>
        <taxon>Eukaryota</taxon>
        <taxon>Sar</taxon>
        <taxon>Stramenopiles</taxon>
        <taxon>Ochrophyta</taxon>
        <taxon>Bacillariophyta</taxon>
        <taxon>Coscinodiscophyceae</taxon>
        <taxon>Thalassiosirophycidae</taxon>
        <taxon>Stephanodiscales</taxon>
        <taxon>Stephanodiscaceae</taxon>
        <taxon>Cyclostephanos</taxon>
    </lineage>
</organism>
<gene>
    <name evidence="12" type="ORF">ACHAXA_009531</name>
</gene>
<feature type="domain" description="Branched-chain alpha-ketoacid dehydrogenase kinase/Pyruvate dehydrogenase kinase N-terminal" evidence="11">
    <location>
        <begin position="168"/>
        <end position="298"/>
    </location>
</feature>
<dbReference type="SUPFAM" id="SSF55874">
    <property type="entry name" value="ATPase domain of HSP90 chaperone/DNA topoisomerase II/histidine kinase"/>
    <property type="match status" value="1"/>
</dbReference>
<feature type="compositionally biased region" description="Gly residues" evidence="9">
    <location>
        <begin position="86"/>
        <end position="95"/>
    </location>
</feature>
<comment type="subcellular location">
    <subcellularLocation>
        <location evidence="8">Mitochondrion matrix</location>
    </subcellularLocation>
</comment>
<name>A0ABD3RYC5_9STRA</name>
<dbReference type="GO" id="GO:0004740">
    <property type="term" value="F:pyruvate dehydrogenase (acetyl-transferring) kinase activity"/>
    <property type="evidence" value="ECO:0007669"/>
    <property type="project" value="UniProtKB-EC"/>
</dbReference>
<dbReference type="PANTHER" id="PTHR11947:SF3">
    <property type="entry name" value="[PYRUVATE DEHYDROGENASE (ACETYL-TRANSFERRING)] KINASE, MITOCHONDRIAL"/>
    <property type="match status" value="1"/>
</dbReference>
<keyword evidence="5 8" id="KW-0067">ATP-binding</keyword>
<evidence type="ECO:0000313" key="12">
    <source>
        <dbReference type="EMBL" id="KAL3817244.1"/>
    </source>
</evidence>
<dbReference type="Pfam" id="PF02518">
    <property type="entry name" value="HATPase_c"/>
    <property type="match status" value="1"/>
</dbReference>
<evidence type="ECO:0000256" key="5">
    <source>
        <dbReference type="ARBA" id="ARBA00022840"/>
    </source>
</evidence>
<dbReference type="InterPro" id="IPR003594">
    <property type="entry name" value="HATPase_dom"/>
</dbReference>
<keyword evidence="2 8" id="KW-0808">Transferase</keyword>
<dbReference type="Pfam" id="PF10436">
    <property type="entry name" value="BCDHK_Adom3"/>
    <property type="match status" value="1"/>
</dbReference>
<dbReference type="Proteomes" id="UP001530377">
    <property type="component" value="Unassembled WGS sequence"/>
</dbReference>
<evidence type="ECO:0000313" key="13">
    <source>
        <dbReference type="Proteomes" id="UP001530377"/>
    </source>
</evidence>
<protein>
    <recommendedName>
        <fullName evidence="8">Protein-serine/threonine kinase</fullName>
        <ecNumber evidence="8">2.7.11.-</ecNumber>
    </recommendedName>
</protein>
<evidence type="ECO:0000256" key="9">
    <source>
        <dbReference type="SAM" id="MobiDB-lite"/>
    </source>
</evidence>
<evidence type="ECO:0000256" key="6">
    <source>
        <dbReference type="ARBA" id="ARBA00023128"/>
    </source>
</evidence>
<evidence type="ECO:0000256" key="7">
    <source>
        <dbReference type="ARBA" id="ARBA00048201"/>
    </source>
</evidence>
<dbReference type="SUPFAM" id="SSF69012">
    <property type="entry name" value="alpha-ketoacid dehydrogenase kinase, N-terminal domain"/>
    <property type="match status" value="1"/>
</dbReference>
<comment type="catalytic activity">
    <reaction evidence="7">
        <text>L-seryl-[pyruvate dehydrogenase E1 alpha subunit] + ATP = O-phospho-L-seryl-[pyruvate dehydrogenase E1 alpha subunit] + ADP + H(+)</text>
        <dbReference type="Rhea" id="RHEA:23052"/>
        <dbReference type="Rhea" id="RHEA-COMP:13689"/>
        <dbReference type="Rhea" id="RHEA-COMP:13690"/>
        <dbReference type="ChEBI" id="CHEBI:15378"/>
        <dbReference type="ChEBI" id="CHEBI:29999"/>
        <dbReference type="ChEBI" id="CHEBI:30616"/>
        <dbReference type="ChEBI" id="CHEBI:83421"/>
        <dbReference type="ChEBI" id="CHEBI:456216"/>
        <dbReference type="EC" id="2.7.11.2"/>
    </reaction>
</comment>
<evidence type="ECO:0000259" key="11">
    <source>
        <dbReference type="Pfam" id="PF10436"/>
    </source>
</evidence>
<keyword evidence="6 8" id="KW-0496">Mitochondrion</keyword>
<keyword evidence="13" id="KW-1185">Reference proteome</keyword>
<dbReference type="PANTHER" id="PTHR11947">
    <property type="entry name" value="PYRUVATE DEHYDROGENASE KINASE"/>
    <property type="match status" value="1"/>
</dbReference>
<feature type="domain" description="Histidine kinase/HSP90-like ATPase" evidence="10">
    <location>
        <begin position="396"/>
        <end position="547"/>
    </location>
</feature>
<dbReference type="Gene3D" id="1.20.140.20">
    <property type="entry name" value="Alpha-ketoacid/pyruvate dehydrogenase kinase, N-terminal domain"/>
    <property type="match status" value="1"/>
</dbReference>
<dbReference type="EMBL" id="JALLPB020000113">
    <property type="protein sequence ID" value="KAL3817244.1"/>
    <property type="molecule type" value="Genomic_DNA"/>
</dbReference>
<dbReference type="InterPro" id="IPR036784">
    <property type="entry name" value="AK/P_DHK_N_sf"/>
</dbReference>